<dbReference type="Pfam" id="PF00589">
    <property type="entry name" value="Phage_integrase"/>
    <property type="match status" value="1"/>
</dbReference>
<dbReference type="InterPro" id="IPR011010">
    <property type="entry name" value="DNA_brk_join_enz"/>
</dbReference>
<dbReference type="GO" id="GO:0015074">
    <property type="term" value="P:DNA integration"/>
    <property type="evidence" value="ECO:0007669"/>
    <property type="project" value="UniProtKB-KW"/>
</dbReference>
<evidence type="ECO:0000256" key="2">
    <source>
        <dbReference type="ARBA" id="ARBA00022908"/>
    </source>
</evidence>
<dbReference type="Gene3D" id="1.10.150.130">
    <property type="match status" value="1"/>
</dbReference>
<dbReference type="PANTHER" id="PTHR30349:SF81">
    <property type="entry name" value="TYROSINE RECOMBINASE XERC"/>
    <property type="match status" value="1"/>
</dbReference>
<dbReference type="Proteomes" id="UP000192936">
    <property type="component" value="Unassembled WGS sequence"/>
</dbReference>
<dbReference type="PANTHER" id="PTHR30349">
    <property type="entry name" value="PHAGE INTEGRASE-RELATED"/>
    <property type="match status" value="1"/>
</dbReference>
<keyword evidence="1" id="KW-0159">Chromosome partition</keyword>
<dbReference type="InterPro" id="IPR002104">
    <property type="entry name" value="Integrase_catalytic"/>
</dbReference>
<dbReference type="Gene3D" id="1.10.443.10">
    <property type="entry name" value="Intergrase catalytic core"/>
    <property type="match status" value="1"/>
</dbReference>
<dbReference type="OrthoDB" id="5513193at2"/>
<dbReference type="InterPro" id="IPR010998">
    <property type="entry name" value="Integrase_recombinase_N"/>
</dbReference>
<evidence type="ECO:0000313" key="7">
    <source>
        <dbReference type="Proteomes" id="UP000192936"/>
    </source>
</evidence>
<dbReference type="SUPFAM" id="SSF47823">
    <property type="entry name" value="lambda integrase-like, N-terminal domain"/>
    <property type="match status" value="1"/>
</dbReference>
<dbReference type="AlphaFoldDB" id="A0A1X7FNX6"/>
<keyword evidence="4" id="KW-0233">DNA recombination</keyword>
<accession>A0A1X7FNX6</accession>
<protein>
    <submittedName>
        <fullName evidence="6">Site-specific recombinase XerD</fullName>
    </submittedName>
</protein>
<dbReference type="STRING" id="286727.SAMN02982917_3046"/>
<keyword evidence="2" id="KW-0229">DNA integration</keyword>
<evidence type="ECO:0000256" key="4">
    <source>
        <dbReference type="ARBA" id="ARBA00023172"/>
    </source>
</evidence>
<dbReference type="SUPFAM" id="SSF56349">
    <property type="entry name" value="DNA breaking-rejoining enzymes"/>
    <property type="match status" value="1"/>
</dbReference>
<gene>
    <name evidence="6" type="ORF">SAMN02982917_3046</name>
</gene>
<dbReference type="GO" id="GO:0007059">
    <property type="term" value="P:chromosome segregation"/>
    <property type="evidence" value="ECO:0007669"/>
    <property type="project" value="UniProtKB-KW"/>
</dbReference>
<dbReference type="RefSeq" id="WP_085086791.1">
    <property type="nucleotide sequence ID" value="NZ_FXAK01000006.1"/>
</dbReference>
<dbReference type="InterPro" id="IPR013762">
    <property type="entry name" value="Integrase-like_cat_sf"/>
</dbReference>
<dbReference type="InterPro" id="IPR050090">
    <property type="entry name" value="Tyrosine_recombinase_XerCD"/>
</dbReference>
<dbReference type="GO" id="GO:0006310">
    <property type="term" value="P:DNA recombination"/>
    <property type="evidence" value="ECO:0007669"/>
    <property type="project" value="UniProtKB-KW"/>
</dbReference>
<sequence>MPLPAPLPPDTAPAPAIALDADAAERLRRLRAQATAANTARAQRSDTRYLTAWAERRLGLDLTDPAALPLPPEAVVTFVLDHVDLTGDGISLPVTVDAALVAAGVKRRPGPLGLATTERRLATLAALHRARGLPSPTLHPGVRDLLRQARRALAARGITPRAKRAATRDEVLGPMLDALPDDARGLRDRALLAVAFASGGRRRSELVALRLADVTAAGRDFTLRIRRSKTDQQGAGTDVPVKRAAADALRRWLRLLADQGITDGPLFRELSRRGRVVRRRGGEGGAKPLDGRVVAEVVKRAARAAGLDPAAYAAHSLRSGFLTTGGRDGIPLDLLMQLSGHKSHRIAARYFQAGAVHQNPAADLL</sequence>
<name>A0A1X7FNX6_9PROT</name>
<keyword evidence="3" id="KW-0238">DNA-binding</keyword>
<dbReference type="PROSITE" id="PS51898">
    <property type="entry name" value="TYR_RECOMBINASE"/>
    <property type="match status" value="1"/>
</dbReference>
<dbReference type="GO" id="GO:0003677">
    <property type="term" value="F:DNA binding"/>
    <property type="evidence" value="ECO:0007669"/>
    <property type="project" value="UniProtKB-KW"/>
</dbReference>
<evidence type="ECO:0000313" key="6">
    <source>
        <dbReference type="EMBL" id="SMF55138.1"/>
    </source>
</evidence>
<feature type="domain" description="Tyr recombinase" evidence="5">
    <location>
        <begin position="161"/>
        <end position="363"/>
    </location>
</feature>
<reference evidence="6 7" key="1">
    <citation type="submission" date="2017-04" db="EMBL/GenBank/DDBJ databases">
        <authorList>
            <person name="Afonso C.L."/>
            <person name="Miller P.J."/>
            <person name="Scott M.A."/>
            <person name="Spackman E."/>
            <person name="Goraichik I."/>
            <person name="Dimitrov K.M."/>
            <person name="Suarez D.L."/>
            <person name="Swayne D.E."/>
        </authorList>
    </citation>
    <scope>NUCLEOTIDE SEQUENCE [LARGE SCALE GENOMIC DNA]</scope>
    <source>
        <strain evidence="6 7">A2P</strain>
    </source>
</reference>
<evidence type="ECO:0000256" key="1">
    <source>
        <dbReference type="ARBA" id="ARBA00022829"/>
    </source>
</evidence>
<organism evidence="6 7">
    <name type="scientific">Azospirillum oryzae</name>
    <dbReference type="NCBI Taxonomy" id="286727"/>
    <lineage>
        <taxon>Bacteria</taxon>
        <taxon>Pseudomonadati</taxon>
        <taxon>Pseudomonadota</taxon>
        <taxon>Alphaproteobacteria</taxon>
        <taxon>Rhodospirillales</taxon>
        <taxon>Azospirillaceae</taxon>
        <taxon>Azospirillum</taxon>
    </lineage>
</organism>
<evidence type="ECO:0000256" key="3">
    <source>
        <dbReference type="ARBA" id="ARBA00023125"/>
    </source>
</evidence>
<dbReference type="EMBL" id="FXAK01000006">
    <property type="protein sequence ID" value="SMF55138.1"/>
    <property type="molecule type" value="Genomic_DNA"/>
</dbReference>
<proteinExistence type="predicted"/>
<evidence type="ECO:0000259" key="5">
    <source>
        <dbReference type="PROSITE" id="PS51898"/>
    </source>
</evidence>